<gene>
    <name evidence="1" type="ORF">EVAR_76358_1</name>
</gene>
<evidence type="ECO:0000313" key="2">
    <source>
        <dbReference type="Proteomes" id="UP000299102"/>
    </source>
</evidence>
<sequence>MCSSERWVRQKENESRINSVEMRSLRNVCGSSNESRSVPCINGVSISFNEDAARPELVRMRHSPRDEFNYAAAEWDLPTLINKNRALVYATEHSGRGYGPARASAAAPGPPGLGSLHDCHSARGTARHSAGRDTSAMHLLLF</sequence>
<keyword evidence="2" id="KW-1185">Reference proteome</keyword>
<dbReference type="Proteomes" id="UP000299102">
    <property type="component" value="Unassembled WGS sequence"/>
</dbReference>
<protein>
    <submittedName>
        <fullName evidence="1">Uncharacterized protein</fullName>
    </submittedName>
</protein>
<name>A0A4C1T8H9_EUMVA</name>
<dbReference type="EMBL" id="BGZK01000041">
    <property type="protein sequence ID" value="GBP10505.1"/>
    <property type="molecule type" value="Genomic_DNA"/>
</dbReference>
<accession>A0A4C1T8H9</accession>
<comment type="caution">
    <text evidence="1">The sequence shown here is derived from an EMBL/GenBank/DDBJ whole genome shotgun (WGS) entry which is preliminary data.</text>
</comment>
<evidence type="ECO:0000313" key="1">
    <source>
        <dbReference type="EMBL" id="GBP10505.1"/>
    </source>
</evidence>
<dbReference type="OrthoDB" id="425681at2759"/>
<organism evidence="1 2">
    <name type="scientific">Eumeta variegata</name>
    <name type="common">Bagworm moth</name>
    <name type="synonym">Eumeta japonica</name>
    <dbReference type="NCBI Taxonomy" id="151549"/>
    <lineage>
        <taxon>Eukaryota</taxon>
        <taxon>Metazoa</taxon>
        <taxon>Ecdysozoa</taxon>
        <taxon>Arthropoda</taxon>
        <taxon>Hexapoda</taxon>
        <taxon>Insecta</taxon>
        <taxon>Pterygota</taxon>
        <taxon>Neoptera</taxon>
        <taxon>Endopterygota</taxon>
        <taxon>Lepidoptera</taxon>
        <taxon>Glossata</taxon>
        <taxon>Ditrysia</taxon>
        <taxon>Tineoidea</taxon>
        <taxon>Psychidae</taxon>
        <taxon>Oiketicinae</taxon>
        <taxon>Eumeta</taxon>
    </lineage>
</organism>
<dbReference type="AlphaFoldDB" id="A0A4C1T8H9"/>
<proteinExistence type="predicted"/>
<reference evidence="1 2" key="1">
    <citation type="journal article" date="2019" name="Commun. Biol.">
        <title>The bagworm genome reveals a unique fibroin gene that provides high tensile strength.</title>
        <authorList>
            <person name="Kono N."/>
            <person name="Nakamura H."/>
            <person name="Ohtoshi R."/>
            <person name="Tomita M."/>
            <person name="Numata K."/>
            <person name="Arakawa K."/>
        </authorList>
    </citation>
    <scope>NUCLEOTIDE SEQUENCE [LARGE SCALE GENOMIC DNA]</scope>
</reference>